<accession>A0ABZ0EBY9</accession>
<sequence>MISTFTGKTEIVENLAQLWPAVERLSGRSVDPLAADLLDRLRQAS</sequence>
<protein>
    <submittedName>
        <fullName evidence="1">Uncharacterized protein</fullName>
    </submittedName>
</protein>
<dbReference type="Proteomes" id="UP001302652">
    <property type="component" value="Chromosome 3"/>
</dbReference>
<evidence type="ECO:0000313" key="1">
    <source>
        <dbReference type="EMBL" id="WOD13757.1"/>
    </source>
</evidence>
<keyword evidence="2" id="KW-1185">Reference proteome</keyword>
<evidence type="ECO:0000313" key="2">
    <source>
        <dbReference type="Proteomes" id="UP001302652"/>
    </source>
</evidence>
<name>A0ABZ0EBY9_9BURK</name>
<reference evidence="1 2" key="1">
    <citation type="submission" date="2023-10" db="EMBL/GenBank/DDBJ databases">
        <title>Surface-active antibiotics is a multifunctional adaptation for post-fire microbes.</title>
        <authorList>
            <person name="Liu M.D."/>
            <person name="Du Y."/>
            <person name="Koupaei S.K."/>
            <person name="Kim N.R."/>
            <person name="Zhang W."/>
            <person name="Traxler M.F."/>
        </authorList>
    </citation>
    <scope>NUCLEOTIDE SEQUENCE [LARGE SCALE GENOMIC DNA]</scope>
    <source>
        <strain evidence="1 2">F3</strain>
    </source>
</reference>
<organism evidence="1 2">
    <name type="scientific">Paraburkholderia kirstenboschensis</name>
    <dbReference type="NCBI Taxonomy" id="1245436"/>
    <lineage>
        <taxon>Bacteria</taxon>
        <taxon>Pseudomonadati</taxon>
        <taxon>Pseudomonadota</taxon>
        <taxon>Betaproteobacteria</taxon>
        <taxon>Burkholderiales</taxon>
        <taxon>Burkholderiaceae</taxon>
        <taxon>Paraburkholderia</taxon>
    </lineage>
</organism>
<proteinExistence type="predicted"/>
<gene>
    <name evidence="1" type="ORF">RW095_07310</name>
</gene>
<dbReference type="RefSeq" id="WP_317015406.1">
    <property type="nucleotide sequence ID" value="NZ_CP136511.1"/>
</dbReference>
<dbReference type="EMBL" id="CP136511">
    <property type="protein sequence ID" value="WOD13757.1"/>
    <property type="molecule type" value="Genomic_DNA"/>
</dbReference>